<dbReference type="VEuPathDB" id="VectorBase:HLOH_052018"/>
<keyword evidence="1" id="KW-0812">Transmembrane</keyword>
<dbReference type="SUPFAM" id="SSF55486">
    <property type="entry name" value="Metalloproteases ('zincins'), catalytic domain"/>
    <property type="match status" value="1"/>
</dbReference>
<dbReference type="Gene3D" id="3.40.390.10">
    <property type="entry name" value="Collagenase (Catalytic Domain)"/>
    <property type="match status" value="1"/>
</dbReference>
<dbReference type="PANTHER" id="PTHR11733">
    <property type="entry name" value="ZINC METALLOPROTEASE FAMILY M13 NEPRILYSIN-RELATED"/>
    <property type="match status" value="1"/>
</dbReference>
<organism evidence="2 3">
    <name type="scientific">Haemaphysalis longicornis</name>
    <name type="common">Bush tick</name>
    <dbReference type="NCBI Taxonomy" id="44386"/>
    <lineage>
        <taxon>Eukaryota</taxon>
        <taxon>Metazoa</taxon>
        <taxon>Ecdysozoa</taxon>
        <taxon>Arthropoda</taxon>
        <taxon>Chelicerata</taxon>
        <taxon>Arachnida</taxon>
        <taxon>Acari</taxon>
        <taxon>Parasitiformes</taxon>
        <taxon>Ixodida</taxon>
        <taxon>Ixodoidea</taxon>
        <taxon>Ixodidae</taxon>
        <taxon>Haemaphysalinae</taxon>
        <taxon>Haemaphysalis</taxon>
    </lineage>
</organism>
<evidence type="ECO:0000313" key="3">
    <source>
        <dbReference type="Proteomes" id="UP000821853"/>
    </source>
</evidence>
<keyword evidence="3" id="KW-1185">Reference proteome</keyword>
<dbReference type="Proteomes" id="UP000821853">
    <property type="component" value="Chromosome 4"/>
</dbReference>
<feature type="transmembrane region" description="Helical" evidence="1">
    <location>
        <begin position="54"/>
        <end position="80"/>
    </location>
</feature>
<dbReference type="EMBL" id="JABSTR010000006">
    <property type="protein sequence ID" value="KAH9372369.1"/>
    <property type="molecule type" value="Genomic_DNA"/>
</dbReference>
<dbReference type="InterPro" id="IPR000718">
    <property type="entry name" value="Peptidase_M13"/>
</dbReference>
<proteinExistence type="predicted"/>
<name>A0A9J6GC64_HAELO</name>
<dbReference type="GO" id="GO:0004222">
    <property type="term" value="F:metalloendopeptidase activity"/>
    <property type="evidence" value="ECO:0007669"/>
    <property type="project" value="InterPro"/>
</dbReference>
<accession>A0A9J6GC64</accession>
<comment type="caution">
    <text evidence="2">The sequence shown here is derived from an EMBL/GenBank/DDBJ whole genome shotgun (WGS) entry which is preliminary data.</text>
</comment>
<gene>
    <name evidence="2" type="ORF">HPB48_018810</name>
</gene>
<dbReference type="OrthoDB" id="10649310at2759"/>
<dbReference type="PANTHER" id="PTHR11733:SF241">
    <property type="entry name" value="GH26575P-RELATED"/>
    <property type="match status" value="1"/>
</dbReference>
<sequence length="685" mass="75756">MHTNVQFCCKPVRTTTKTKKNGGMADNADSPVQRSRISKDTSLHNLLTAGKGHCGLICAVCAFVAATALFTAIVAVGVYISKCPVPTTSTSTPFCCPEEAEEMSRHVNASVEPCNDFSAYVCANRTHGSSELGRGQWVRIVVTGMLPEGAQKSNAWLFLNAYHKSCVETVSRRGLFFSDLASGVVDAMRQLLSKPDTRNAMAYGLRMSVTYKLPALFEAHVFGLSSFALFPQNSWCEPNSLSHLALEASASALRNILNMTVTEGRATEIMDSLCTRFSNDFFDFRNYTFDDHSLNNVWSINDVKAGWEIFGYPATNATKLAIFGVSAIRAIYDVFSATAKTIADGQKAVLLVWKSVESGQTQFNIAPTANSLNVFRSCEKSLDYMGGLKDLSIIQLFEHVDVEVKVTAIFPAIRNTVYEDCRSSSLFQPEDHSRLETLFRSISLLTPSEIVKSSTEIPQPGSSFAANLLQGRAYTFAVLQKGIADFASPAITYKSVRYFRGPQLFHFPPEAYTRSVAGTSFRSELVSMTVLGRLMAESLWYVVLSDDAWGGKTKDNIKRFVDCLVSNYNIHRGHLPVSVDDAVDASSALAADALGLASVVRALSRPGWRTSKHAWSLWYLSHGQLFHMLTTLHRCPEKWSSRRVRITNVPLKQLEDFARTFRCPPEAPMNPKNRCTWSAARKLDQ</sequence>
<dbReference type="AlphaFoldDB" id="A0A9J6GC64"/>
<protein>
    <submittedName>
        <fullName evidence="2">Uncharacterized protein</fullName>
    </submittedName>
</protein>
<keyword evidence="1" id="KW-1133">Transmembrane helix</keyword>
<dbReference type="GO" id="GO:0016485">
    <property type="term" value="P:protein processing"/>
    <property type="evidence" value="ECO:0007669"/>
    <property type="project" value="TreeGrafter"/>
</dbReference>
<evidence type="ECO:0000256" key="1">
    <source>
        <dbReference type="SAM" id="Phobius"/>
    </source>
</evidence>
<evidence type="ECO:0000313" key="2">
    <source>
        <dbReference type="EMBL" id="KAH9372369.1"/>
    </source>
</evidence>
<dbReference type="PROSITE" id="PS51885">
    <property type="entry name" value="NEPRILYSIN"/>
    <property type="match status" value="1"/>
</dbReference>
<reference evidence="2 3" key="1">
    <citation type="journal article" date="2020" name="Cell">
        <title>Large-Scale Comparative Analyses of Tick Genomes Elucidate Their Genetic Diversity and Vector Capacities.</title>
        <authorList>
            <consortium name="Tick Genome and Microbiome Consortium (TIGMIC)"/>
            <person name="Jia N."/>
            <person name="Wang J."/>
            <person name="Shi W."/>
            <person name="Du L."/>
            <person name="Sun Y."/>
            <person name="Zhan W."/>
            <person name="Jiang J.F."/>
            <person name="Wang Q."/>
            <person name="Zhang B."/>
            <person name="Ji P."/>
            <person name="Bell-Sakyi L."/>
            <person name="Cui X.M."/>
            <person name="Yuan T.T."/>
            <person name="Jiang B.G."/>
            <person name="Yang W.F."/>
            <person name="Lam T.T."/>
            <person name="Chang Q.C."/>
            <person name="Ding S.J."/>
            <person name="Wang X.J."/>
            <person name="Zhu J.G."/>
            <person name="Ruan X.D."/>
            <person name="Zhao L."/>
            <person name="Wei J.T."/>
            <person name="Ye R.Z."/>
            <person name="Que T.C."/>
            <person name="Du C.H."/>
            <person name="Zhou Y.H."/>
            <person name="Cheng J.X."/>
            <person name="Dai P.F."/>
            <person name="Guo W.B."/>
            <person name="Han X.H."/>
            <person name="Huang E.J."/>
            <person name="Li L.F."/>
            <person name="Wei W."/>
            <person name="Gao Y.C."/>
            <person name="Liu J.Z."/>
            <person name="Shao H.Z."/>
            <person name="Wang X."/>
            <person name="Wang C.C."/>
            <person name="Yang T.C."/>
            <person name="Huo Q.B."/>
            <person name="Li W."/>
            <person name="Chen H.Y."/>
            <person name="Chen S.E."/>
            <person name="Zhou L.G."/>
            <person name="Ni X.B."/>
            <person name="Tian J.H."/>
            <person name="Sheng Y."/>
            <person name="Liu T."/>
            <person name="Pan Y.S."/>
            <person name="Xia L.Y."/>
            <person name="Li J."/>
            <person name="Zhao F."/>
            <person name="Cao W.C."/>
        </authorList>
    </citation>
    <scope>NUCLEOTIDE SEQUENCE [LARGE SCALE GENOMIC DNA]</scope>
    <source>
        <strain evidence="2">HaeL-2018</strain>
    </source>
</reference>
<dbReference type="GO" id="GO:0005886">
    <property type="term" value="C:plasma membrane"/>
    <property type="evidence" value="ECO:0007669"/>
    <property type="project" value="TreeGrafter"/>
</dbReference>
<dbReference type="InterPro" id="IPR024079">
    <property type="entry name" value="MetalloPept_cat_dom_sf"/>
</dbReference>
<keyword evidence="1" id="KW-0472">Membrane</keyword>